<comment type="caution">
    <text evidence="1">The sequence shown here is derived from an EMBL/GenBank/DDBJ whole genome shotgun (WGS) entry which is preliminary data.</text>
</comment>
<proteinExistence type="predicted"/>
<dbReference type="EMBL" id="AMZH03016923">
    <property type="protein sequence ID" value="RRT43754.1"/>
    <property type="molecule type" value="Genomic_DNA"/>
</dbReference>
<sequence>LEFVGVGVLLGEARLDLEPKSIRVLAKYWLRGLHEINDDAEEKADVTWRDEQGCRSGEAVLAVGREGE</sequence>
<dbReference type="Proteomes" id="UP000287651">
    <property type="component" value="Unassembled WGS sequence"/>
</dbReference>
<name>A0A426XWC2_ENSVE</name>
<dbReference type="AlphaFoldDB" id="A0A426XWC2"/>
<gene>
    <name evidence="1" type="ORF">B296_00052628</name>
</gene>
<organism evidence="1 2">
    <name type="scientific">Ensete ventricosum</name>
    <name type="common">Abyssinian banana</name>
    <name type="synonym">Musa ensete</name>
    <dbReference type="NCBI Taxonomy" id="4639"/>
    <lineage>
        <taxon>Eukaryota</taxon>
        <taxon>Viridiplantae</taxon>
        <taxon>Streptophyta</taxon>
        <taxon>Embryophyta</taxon>
        <taxon>Tracheophyta</taxon>
        <taxon>Spermatophyta</taxon>
        <taxon>Magnoliopsida</taxon>
        <taxon>Liliopsida</taxon>
        <taxon>Zingiberales</taxon>
        <taxon>Musaceae</taxon>
        <taxon>Ensete</taxon>
    </lineage>
</organism>
<evidence type="ECO:0000313" key="2">
    <source>
        <dbReference type="Proteomes" id="UP000287651"/>
    </source>
</evidence>
<feature type="non-terminal residue" evidence="1">
    <location>
        <position position="1"/>
    </location>
</feature>
<reference evidence="1 2" key="1">
    <citation type="journal article" date="2014" name="Agronomy (Basel)">
        <title>A Draft Genome Sequence for Ensete ventricosum, the Drought-Tolerant Tree Against Hunger.</title>
        <authorList>
            <person name="Harrison J."/>
            <person name="Moore K.A."/>
            <person name="Paszkiewicz K."/>
            <person name="Jones T."/>
            <person name="Grant M."/>
            <person name="Ambacheew D."/>
            <person name="Muzemil S."/>
            <person name="Studholme D.J."/>
        </authorList>
    </citation>
    <scope>NUCLEOTIDE SEQUENCE [LARGE SCALE GENOMIC DNA]</scope>
</reference>
<protein>
    <submittedName>
        <fullName evidence="1">Uncharacterized protein</fullName>
    </submittedName>
</protein>
<accession>A0A426XWC2</accession>
<evidence type="ECO:0000313" key="1">
    <source>
        <dbReference type="EMBL" id="RRT43754.1"/>
    </source>
</evidence>